<dbReference type="InterPro" id="IPR050353">
    <property type="entry name" value="PyrK_electron_transfer"/>
</dbReference>
<keyword evidence="3 11" id="KW-0285">Flavoprotein</keyword>
<dbReference type="InterPro" id="IPR017927">
    <property type="entry name" value="FAD-bd_FR_type"/>
</dbReference>
<accession>A0A6P1ZAX2</accession>
<evidence type="ECO:0000259" key="13">
    <source>
        <dbReference type="PROSITE" id="PS51384"/>
    </source>
</evidence>
<dbReference type="InterPro" id="IPR019480">
    <property type="entry name" value="Dihydroorotate_DH_Fe-S-bd"/>
</dbReference>
<dbReference type="Gene3D" id="3.40.50.80">
    <property type="entry name" value="Nucleotide-binding domain of ferredoxin-NADP reductase (FNR) module"/>
    <property type="match status" value="1"/>
</dbReference>
<dbReference type="GO" id="GO:0046872">
    <property type="term" value="F:metal ion binding"/>
    <property type="evidence" value="ECO:0007669"/>
    <property type="project" value="UniProtKB-KW"/>
</dbReference>
<name>A0A6P1ZAX2_9BACT</name>
<dbReference type="EMBL" id="CP039543">
    <property type="protein sequence ID" value="QJT10950.1"/>
    <property type="molecule type" value="Genomic_DNA"/>
</dbReference>
<dbReference type="PANTHER" id="PTHR43513">
    <property type="entry name" value="DIHYDROOROTATE DEHYDROGENASE B (NAD(+)), ELECTRON TRANSFER SUBUNIT"/>
    <property type="match status" value="1"/>
</dbReference>
<keyword evidence="2" id="KW-0813">Transport</keyword>
<feature type="domain" description="FAD-binding FR-type" evidence="13">
    <location>
        <begin position="13"/>
        <end position="117"/>
    </location>
</feature>
<dbReference type="AlphaFoldDB" id="A0A6P1ZAX2"/>
<feature type="binding site" evidence="11">
    <location>
        <begin position="70"/>
        <end position="73"/>
    </location>
    <ligand>
        <name>FAD</name>
        <dbReference type="ChEBI" id="CHEBI:57692"/>
    </ligand>
</feature>
<dbReference type="PROSITE" id="PS51384">
    <property type="entry name" value="FAD_FR"/>
    <property type="match status" value="1"/>
</dbReference>
<evidence type="ECO:0000256" key="12">
    <source>
        <dbReference type="PIRSR" id="PIRSR006816-2"/>
    </source>
</evidence>
<organism evidence="15 16">
    <name type="scientific">Oceanidesulfovibrio marinus</name>
    <dbReference type="NCBI Taxonomy" id="370038"/>
    <lineage>
        <taxon>Bacteria</taxon>
        <taxon>Pseudomonadati</taxon>
        <taxon>Thermodesulfobacteriota</taxon>
        <taxon>Desulfovibrionia</taxon>
        <taxon>Desulfovibrionales</taxon>
        <taxon>Desulfovibrionaceae</taxon>
        <taxon>Oceanidesulfovibrio</taxon>
    </lineage>
</organism>
<dbReference type="PIRSF" id="PIRSF006816">
    <property type="entry name" value="Cyc3_hyd_g"/>
    <property type="match status" value="1"/>
</dbReference>
<feature type="binding site" evidence="12">
    <location>
        <position position="259"/>
    </location>
    <ligand>
        <name>[2Fe-2S] cluster</name>
        <dbReference type="ChEBI" id="CHEBI:190135"/>
    </ligand>
</feature>
<feature type="binding site" evidence="12">
    <location>
        <position position="238"/>
    </location>
    <ligand>
        <name>[2Fe-2S] cluster</name>
        <dbReference type="ChEBI" id="CHEBI:190135"/>
    </ligand>
</feature>
<dbReference type="InterPro" id="IPR039261">
    <property type="entry name" value="FNR_nucleotide-bd"/>
</dbReference>
<dbReference type="SUPFAM" id="SSF63380">
    <property type="entry name" value="Riboflavin synthase domain-like"/>
    <property type="match status" value="1"/>
</dbReference>
<evidence type="ECO:0000313" key="17">
    <source>
        <dbReference type="Proteomes" id="UP000503251"/>
    </source>
</evidence>
<dbReference type="Proteomes" id="UP000434052">
    <property type="component" value="Unassembled WGS sequence"/>
</dbReference>
<dbReference type="Pfam" id="PF10418">
    <property type="entry name" value="DHODB_Fe-S_bind"/>
    <property type="match status" value="1"/>
</dbReference>
<reference evidence="14 17" key="2">
    <citation type="submission" date="2019-04" db="EMBL/GenBank/DDBJ databases">
        <title>Isolation and culture of sulfate reducing bacteria from the cold seep of the South China Sea.</title>
        <authorList>
            <person name="Sun C."/>
            <person name="Liu R."/>
        </authorList>
    </citation>
    <scope>NUCLEOTIDE SEQUENCE [LARGE SCALE GENOMIC DNA]</scope>
    <source>
        <strain evidence="14 17">CS1</strain>
    </source>
</reference>
<evidence type="ECO:0000256" key="6">
    <source>
        <dbReference type="ARBA" id="ARBA00022827"/>
    </source>
</evidence>
<evidence type="ECO:0000313" key="15">
    <source>
        <dbReference type="EMBL" id="TVM30861.1"/>
    </source>
</evidence>
<reference evidence="15 16" key="1">
    <citation type="submission" date="2018-06" db="EMBL/GenBank/DDBJ databases">
        <title>Complete genome of Desulfovibrio marinus P48SEP.</title>
        <authorList>
            <person name="Crispim J.S."/>
            <person name="Vidigal P.M.P."/>
            <person name="Silva L.C.F."/>
            <person name="Araujo L.C."/>
            <person name="Laguardia C.N."/>
            <person name="Dias R.S."/>
            <person name="Sousa M.P."/>
            <person name="Paula S.O."/>
            <person name="Silva C."/>
        </authorList>
    </citation>
    <scope>NUCLEOTIDE SEQUENCE [LARGE SCALE GENOMIC DNA]</scope>
    <source>
        <strain evidence="15 16">P48SEP</strain>
    </source>
</reference>
<keyword evidence="6 11" id="KW-0274">FAD</keyword>
<evidence type="ECO:0000256" key="4">
    <source>
        <dbReference type="ARBA" id="ARBA00022714"/>
    </source>
</evidence>
<sequence>MKSVKAPVYLRNIQCQELTVLDVVPFGQTSTGVTHCFALRLEDPGWSHWRPGQFVMVRHPSFGLELIWGRAFSISRLVSSGLSLFIQAQGRGSERLSAANPGDKVTVWGPLGNGFAIQDKRTLMLAGGVGIAPFLAYAENHPTPHKLELIFGHRLPLETYPFDNAKTLVPEMTVSSFHERSPEDLPVFLEMVDEAIMNHATSGLVLACGPTPFLRAVKQMAAKHGAMAQLSLENKMGCGVGACLGCVIKDTKGENVQVCSKGPVFWSHKIEL</sequence>
<dbReference type="OrthoDB" id="9796486at2"/>
<dbReference type="SUPFAM" id="SSF52343">
    <property type="entry name" value="Ferredoxin reductase-like, C-terminal NADP-linked domain"/>
    <property type="match status" value="1"/>
</dbReference>
<dbReference type="GO" id="GO:0050660">
    <property type="term" value="F:flavin adenine dinucleotide binding"/>
    <property type="evidence" value="ECO:0007669"/>
    <property type="project" value="InterPro"/>
</dbReference>
<dbReference type="GO" id="GO:0006221">
    <property type="term" value="P:pyrimidine nucleotide biosynthetic process"/>
    <property type="evidence" value="ECO:0007669"/>
    <property type="project" value="InterPro"/>
</dbReference>
<comment type="cofactor">
    <cofactor evidence="12">
        <name>[2Fe-2S] cluster</name>
        <dbReference type="ChEBI" id="CHEBI:190135"/>
    </cofactor>
    <text evidence="12">Binds 1 [2Fe-2S] cluster per subunit.</text>
</comment>
<keyword evidence="4 12" id="KW-0001">2Fe-2S</keyword>
<comment type="cofactor">
    <cofactor evidence="11">
        <name>FAD</name>
        <dbReference type="ChEBI" id="CHEBI:57692"/>
    </cofactor>
    <text evidence="11">Binds 1 FAD per subunit.</text>
</comment>
<evidence type="ECO:0000256" key="3">
    <source>
        <dbReference type="ARBA" id="ARBA00022630"/>
    </source>
</evidence>
<keyword evidence="5 12" id="KW-0479">Metal-binding</keyword>
<evidence type="ECO:0000313" key="14">
    <source>
        <dbReference type="EMBL" id="QJT10950.1"/>
    </source>
</evidence>
<comment type="similarity">
    <text evidence="1">Belongs to the PyrK family.</text>
</comment>
<feature type="binding site" evidence="12">
    <location>
        <position position="246"/>
    </location>
    <ligand>
        <name>[2Fe-2S] cluster</name>
        <dbReference type="ChEBI" id="CHEBI:190135"/>
    </ligand>
</feature>
<keyword evidence="8 12" id="KW-0408">Iron</keyword>
<dbReference type="Gene3D" id="2.40.30.10">
    <property type="entry name" value="Translation factors"/>
    <property type="match status" value="1"/>
</dbReference>
<dbReference type="Proteomes" id="UP000503251">
    <property type="component" value="Chromosome"/>
</dbReference>
<feature type="binding site" evidence="12">
    <location>
        <position position="243"/>
    </location>
    <ligand>
        <name>[2Fe-2S] cluster</name>
        <dbReference type="ChEBI" id="CHEBI:190135"/>
    </ligand>
</feature>
<comment type="cofactor">
    <cofactor evidence="10">
        <name>[2Fe-2S] cluster</name>
        <dbReference type="ChEBI" id="CHEBI:190135"/>
    </cofactor>
</comment>
<evidence type="ECO:0000256" key="8">
    <source>
        <dbReference type="ARBA" id="ARBA00023004"/>
    </source>
</evidence>
<evidence type="ECO:0000256" key="7">
    <source>
        <dbReference type="ARBA" id="ARBA00022982"/>
    </source>
</evidence>
<evidence type="ECO:0000256" key="2">
    <source>
        <dbReference type="ARBA" id="ARBA00022448"/>
    </source>
</evidence>
<evidence type="ECO:0000256" key="5">
    <source>
        <dbReference type="ARBA" id="ARBA00022723"/>
    </source>
</evidence>
<evidence type="ECO:0000256" key="11">
    <source>
        <dbReference type="PIRSR" id="PIRSR006816-1"/>
    </source>
</evidence>
<protein>
    <submittedName>
        <fullName evidence="15">Dihydroorotate dehydrogenase electron transfer subunit</fullName>
    </submittedName>
</protein>
<proteinExistence type="inferred from homology"/>
<dbReference type="InterPro" id="IPR012165">
    <property type="entry name" value="Cyt_c3_hydrogenase_gsu"/>
</dbReference>
<dbReference type="InterPro" id="IPR037117">
    <property type="entry name" value="Dihydroorotate_DH_ele_sf"/>
</dbReference>
<evidence type="ECO:0000256" key="10">
    <source>
        <dbReference type="ARBA" id="ARBA00034078"/>
    </source>
</evidence>
<dbReference type="Gene3D" id="2.10.240.10">
    <property type="entry name" value="Dihydroorotate dehydrogenase, electron transfer subunit"/>
    <property type="match status" value="1"/>
</dbReference>
<dbReference type="GO" id="GO:0016491">
    <property type="term" value="F:oxidoreductase activity"/>
    <property type="evidence" value="ECO:0007669"/>
    <property type="project" value="InterPro"/>
</dbReference>
<keyword evidence="9 12" id="KW-0411">Iron-sulfur</keyword>
<keyword evidence="7" id="KW-0249">Electron transport</keyword>
<dbReference type="PANTHER" id="PTHR43513:SF3">
    <property type="entry name" value="DIHYDROOROTATE DEHYDROGENASE B (NAD(+)), ELECTRON TRANSFER SUBUNIT-RELATED"/>
    <property type="match status" value="1"/>
</dbReference>
<evidence type="ECO:0000256" key="1">
    <source>
        <dbReference type="ARBA" id="ARBA00006422"/>
    </source>
</evidence>
<dbReference type="InterPro" id="IPR017938">
    <property type="entry name" value="Riboflavin_synthase-like_b-brl"/>
</dbReference>
<dbReference type="EMBL" id="QMIF01000019">
    <property type="protein sequence ID" value="TVM30861.1"/>
    <property type="molecule type" value="Genomic_DNA"/>
</dbReference>
<evidence type="ECO:0000313" key="16">
    <source>
        <dbReference type="Proteomes" id="UP000434052"/>
    </source>
</evidence>
<dbReference type="GO" id="GO:0051537">
    <property type="term" value="F:2 iron, 2 sulfur cluster binding"/>
    <property type="evidence" value="ECO:0007669"/>
    <property type="project" value="UniProtKB-KW"/>
</dbReference>
<keyword evidence="17" id="KW-1185">Reference proteome</keyword>
<evidence type="ECO:0000256" key="9">
    <source>
        <dbReference type="ARBA" id="ARBA00023014"/>
    </source>
</evidence>
<gene>
    <name evidence="15" type="ORF">DQK91_20005</name>
    <name evidence="14" type="ORF">E8L03_19435</name>
</gene>